<sequence length="447" mass="48295">MLSLSFPPAPIGSAPPPLSNAPAQQEHGLVAPQEHNSNATPSSNTTAKQCNRQAILGSSRLMQPPSTAADCLAPTCLSQPAPLVPLSSPSNTAASSAPIVAIESPLPKTTVGDFPSPLSSYPATAQVHAPSIIDLGCHSSPTVGSSPIVTAPPPTTSQHPMTTLKMANGDERDGVFMFSNEEVSEISGLKIGGDYIEVTCGCTSHRYGDAVGRLRVFLGGDLEISCECAPGCQEDLEEVLESYKMVFGFKRSYLGVVVLVLSSILSLLLFLAKLAFSSDKLFDKLTPSAFEKHSGRETARKWKSNVWVIAKGEKVPLSKTVLLKYHNQASKSANGSHRSHNGRPCHRDEFVCCTRCNKERRFRLRTKEECRIHHDALADSNWKCADLPFDKITCDDDEERASRKVYRGCSRSPTCKGCTSCVCFGCDICRFSDCGCQTCIDFTQNAE</sequence>
<dbReference type="PANTHER" id="PTHR34053">
    <property type="entry name" value="PROTEIN ULTRAPETALA 1"/>
    <property type="match status" value="1"/>
</dbReference>
<dbReference type="OrthoDB" id="660341at2759"/>
<keyword evidence="6" id="KW-1185">Reference proteome</keyword>
<dbReference type="PANTHER" id="PTHR34053:SF1">
    <property type="entry name" value="PROTEIN ULTRAPETALA 1"/>
    <property type="match status" value="1"/>
</dbReference>
<gene>
    <name evidence="5" type="ORF">HHK36_023707</name>
</gene>
<dbReference type="Pfam" id="PF23292">
    <property type="entry name" value="SAND_ULT1"/>
    <property type="match status" value="2"/>
</dbReference>
<proteinExistence type="predicted"/>
<accession>A0A834YRM6</accession>
<feature type="transmembrane region" description="Helical" evidence="2">
    <location>
        <begin position="253"/>
        <end position="276"/>
    </location>
</feature>
<keyword evidence="2" id="KW-0812">Transmembrane</keyword>
<evidence type="ECO:0000313" key="5">
    <source>
        <dbReference type="EMBL" id="KAF8391403.1"/>
    </source>
</evidence>
<feature type="compositionally biased region" description="Pro residues" evidence="1">
    <location>
        <begin position="7"/>
        <end position="19"/>
    </location>
</feature>
<keyword evidence="2" id="KW-1133">Transmembrane helix</keyword>
<dbReference type="GO" id="GO:0005829">
    <property type="term" value="C:cytosol"/>
    <property type="evidence" value="ECO:0007669"/>
    <property type="project" value="TreeGrafter"/>
</dbReference>
<feature type="domain" description="ULTRAPETALA1/2 SAND" evidence="3">
    <location>
        <begin position="186"/>
        <end position="239"/>
    </location>
</feature>
<dbReference type="InterPro" id="IPR020533">
    <property type="entry name" value="Developmental_reg_ULTRAPETALA"/>
</dbReference>
<dbReference type="InterPro" id="IPR057011">
    <property type="entry name" value="ULT1/2_SAND"/>
</dbReference>
<feature type="domain" description="ULTRAPETALA1/2 SAND" evidence="3">
    <location>
        <begin position="283"/>
        <end position="326"/>
    </location>
</feature>
<protein>
    <submittedName>
        <fullName evidence="5">Uncharacterized protein</fullName>
    </submittedName>
</protein>
<dbReference type="InterPro" id="IPR057012">
    <property type="entry name" value="ULT1/2_Znf"/>
</dbReference>
<reference evidence="5 6" key="1">
    <citation type="submission" date="2020-04" db="EMBL/GenBank/DDBJ databases">
        <title>Plant Genome Project.</title>
        <authorList>
            <person name="Zhang R.-G."/>
        </authorList>
    </citation>
    <scope>NUCLEOTIDE SEQUENCE [LARGE SCALE GENOMIC DNA]</scope>
    <source>
        <strain evidence="5">YNK0</strain>
        <tissue evidence="5">Leaf</tissue>
    </source>
</reference>
<name>A0A834YRM6_TETSI</name>
<dbReference type="GO" id="GO:0005634">
    <property type="term" value="C:nucleus"/>
    <property type="evidence" value="ECO:0007669"/>
    <property type="project" value="TreeGrafter"/>
</dbReference>
<evidence type="ECO:0000259" key="3">
    <source>
        <dbReference type="Pfam" id="PF23292"/>
    </source>
</evidence>
<keyword evidence="2" id="KW-0472">Membrane</keyword>
<dbReference type="Pfam" id="PF23293">
    <property type="entry name" value="zf_ULT1"/>
    <property type="match status" value="1"/>
</dbReference>
<evidence type="ECO:0000313" key="6">
    <source>
        <dbReference type="Proteomes" id="UP000655225"/>
    </source>
</evidence>
<feature type="region of interest" description="Disordered" evidence="1">
    <location>
        <begin position="1"/>
        <end position="24"/>
    </location>
</feature>
<evidence type="ECO:0000259" key="4">
    <source>
        <dbReference type="Pfam" id="PF23293"/>
    </source>
</evidence>
<feature type="domain" description="ULTRAPETALA1/2 zinc finger" evidence="4">
    <location>
        <begin position="346"/>
        <end position="444"/>
    </location>
</feature>
<comment type="caution">
    <text evidence="5">The sequence shown here is derived from an EMBL/GenBank/DDBJ whole genome shotgun (WGS) entry which is preliminary data.</text>
</comment>
<evidence type="ECO:0000256" key="2">
    <source>
        <dbReference type="SAM" id="Phobius"/>
    </source>
</evidence>
<evidence type="ECO:0000256" key="1">
    <source>
        <dbReference type="SAM" id="MobiDB-lite"/>
    </source>
</evidence>
<dbReference type="EMBL" id="JABCRI010000017">
    <property type="protein sequence ID" value="KAF8391403.1"/>
    <property type="molecule type" value="Genomic_DNA"/>
</dbReference>
<dbReference type="Proteomes" id="UP000655225">
    <property type="component" value="Unassembled WGS sequence"/>
</dbReference>
<organism evidence="5 6">
    <name type="scientific">Tetracentron sinense</name>
    <name type="common">Spur-leaf</name>
    <dbReference type="NCBI Taxonomy" id="13715"/>
    <lineage>
        <taxon>Eukaryota</taxon>
        <taxon>Viridiplantae</taxon>
        <taxon>Streptophyta</taxon>
        <taxon>Embryophyta</taxon>
        <taxon>Tracheophyta</taxon>
        <taxon>Spermatophyta</taxon>
        <taxon>Magnoliopsida</taxon>
        <taxon>Trochodendrales</taxon>
        <taxon>Trochodendraceae</taxon>
        <taxon>Tetracentron</taxon>
    </lineage>
</organism>
<dbReference type="AlphaFoldDB" id="A0A834YRM6"/>